<evidence type="ECO:0000313" key="3">
    <source>
        <dbReference type="EMBL" id="AQZ99595.1"/>
    </source>
</evidence>
<gene>
    <name evidence="3" type="ORF">B5M06_16440</name>
</gene>
<dbReference type="InterPro" id="IPR052726">
    <property type="entry name" value="Phage_Baseplate_Hub"/>
</dbReference>
<dbReference type="InterPro" id="IPR058531">
    <property type="entry name" value="Baseplate_J_M"/>
</dbReference>
<dbReference type="Pfam" id="PF26078">
    <property type="entry name" value="Baseplate_J_M"/>
    <property type="match status" value="1"/>
</dbReference>
<dbReference type="PIRSF" id="PIRSF020481">
    <property type="entry name" value="BAP"/>
    <property type="match status" value="1"/>
</dbReference>
<dbReference type="InterPro" id="IPR014507">
    <property type="entry name" value="Baseplate_assembly_J_pred"/>
</dbReference>
<feature type="domain" description="Baseplate J-like central" evidence="1">
    <location>
        <begin position="121"/>
        <end position="192"/>
    </location>
</feature>
<dbReference type="PANTHER" id="PTHR35862:SF1">
    <property type="entry name" value="FELS-2 PROPHAGE PROTEIN"/>
    <property type="match status" value="1"/>
</dbReference>
<evidence type="ECO:0000259" key="2">
    <source>
        <dbReference type="Pfam" id="PF26079"/>
    </source>
</evidence>
<feature type="domain" description="Baseplate J-like C-terminal" evidence="2">
    <location>
        <begin position="200"/>
        <end position="279"/>
    </location>
</feature>
<organism evidence="3 4">
    <name type="scientific">Comamonas kerstersii</name>
    <dbReference type="NCBI Taxonomy" id="225992"/>
    <lineage>
        <taxon>Bacteria</taxon>
        <taxon>Pseudomonadati</taxon>
        <taxon>Pseudomonadota</taxon>
        <taxon>Betaproteobacteria</taxon>
        <taxon>Burkholderiales</taxon>
        <taxon>Comamonadaceae</taxon>
        <taxon>Comamonas</taxon>
    </lineage>
</organism>
<dbReference type="GeneID" id="83040895"/>
<proteinExistence type="predicted"/>
<dbReference type="KEGG" id="cke:B5M06_16440"/>
<sequence length="286" mass="30721">MSVDFSQLPAPNVVQPLDFEAELQRLKSIVREEMAGVEPEIDTILALESEPLVKVLQRIAYENMAMQARINDSAHACMLAYAQGEDLEVFAANNDVEKLPGETDAQLRRRAQMAFEGLTVAGSKGSYIFHALSADARVQDAMPITPTGGTVRVVVLSAEGDGSAAQELLDIVATKLSADDVRPMSDTVEVVSAEVIPFEVIAQLRAYPGPTQASVLERALASLNAYLASCRKLGYDISVSGLAAALHVQGVQSVLFDPRMQDIEVQPHQVAHCTAINVTLAEGSYV</sequence>
<dbReference type="PANTHER" id="PTHR35862">
    <property type="entry name" value="FELS-2 PROPHAGE PROTEIN"/>
    <property type="match status" value="1"/>
</dbReference>
<dbReference type="EMBL" id="CP020121">
    <property type="protein sequence ID" value="AQZ99595.1"/>
    <property type="molecule type" value="Genomic_DNA"/>
</dbReference>
<evidence type="ECO:0000259" key="1">
    <source>
        <dbReference type="Pfam" id="PF26078"/>
    </source>
</evidence>
<evidence type="ECO:0000313" key="4">
    <source>
        <dbReference type="Proteomes" id="UP000242792"/>
    </source>
</evidence>
<dbReference type="OrthoDB" id="9793802at2"/>
<dbReference type="InterPro" id="IPR058530">
    <property type="entry name" value="Baseplate_J-like_C"/>
</dbReference>
<dbReference type="AlphaFoldDB" id="A0A1V0BI38"/>
<dbReference type="Pfam" id="PF26079">
    <property type="entry name" value="Baseplate_J_C"/>
    <property type="match status" value="1"/>
</dbReference>
<dbReference type="RefSeq" id="WP_054066026.1">
    <property type="nucleotide sequence ID" value="NZ_CP020121.1"/>
</dbReference>
<reference evidence="3 4" key="1">
    <citation type="submission" date="2017-03" db="EMBL/GenBank/DDBJ databases">
        <title>Rapid Whole Genome Sequencing of Comamonas kerstersii Causing Continuous ambulatory Peritoneal Dialysis-Associated Peritonitis.</title>
        <authorList>
            <person name="Zheng B."/>
        </authorList>
    </citation>
    <scope>NUCLEOTIDE SEQUENCE [LARGE SCALE GENOMIC DNA]</scope>
    <source>
        <strain evidence="3 4">8943</strain>
    </source>
</reference>
<name>A0A1V0BI38_9BURK</name>
<protein>
    <submittedName>
        <fullName evidence="3">Uncharacterized protein</fullName>
    </submittedName>
</protein>
<dbReference type="Proteomes" id="UP000242792">
    <property type="component" value="Chromosome"/>
</dbReference>
<accession>A0A1V0BI38</accession>